<accession>A0A0F2MBS3</accession>
<proteinExistence type="inferred from homology"/>
<dbReference type="PANTHER" id="PTHR14440">
    <property type="entry name" value="DNA-DIRECTED RNA POLYMERASE I SUBUNIT RPA49"/>
    <property type="match status" value="1"/>
</dbReference>
<dbReference type="OrthoDB" id="532500at2759"/>
<dbReference type="AlphaFoldDB" id="A0A0F2MBS3"/>
<evidence type="ECO:0000313" key="7">
    <source>
        <dbReference type="EMBL" id="KJR87153.1"/>
    </source>
</evidence>
<comment type="similarity">
    <text evidence="2">Belongs to the eukaryotic RPA49/POLR1E RNA polymerase subunit family.</text>
</comment>
<dbReference type="GO" id="GO:0003677">
    <property type="term" value="F:DNA binding"/>
    <property type="evidence" value="ECO:0007669"/>
    <property type="project" value="InterPro"/>
</dbReference>
<dbReference type="InterPro" id="IPR009668">
    <property type="entry name" value="RNA_pol-assoc_fac_A49-like"/>
</dbReference>
<reference evidence="7 8" key="1">
    <citation type="journal article" date="2014" name="BMC Genomics">
        <title>Comparative genomics of the major fungal agents of human and animal Sporotrichosis: Sporothrix schenckii and Sporothrix brasiliensis.</title>
        <authorList>
            <person name="Teixeira M.M."/>
            <person name="de Almeida L.G."/>
            <person name="Kubitschek-Barreira P."/>
            <person name="Alves F.L."/>
            <person name="Kioshima E.S."/>
            <person name="Abadio A.K."/>
            <person name="Fernandes L."/>
            <person name="Derengowski L.S."/>
            <person name="Ferreira K.S."/>
            <person name="Souza R.C."/>
            <person name="Ruiz J.C."/>
            <person name="de Andrade N.C."/>
            <person name="Paes H.C."/>
            <person name="Nicola A.M."/>
            <person name="Albuquerque P."/>
            <person name="Gerber A.L."/>
            <person name="Martins V.P."/>
            <person name="Peconick L.D."/>
            <person name="Neto A.V."/>
            <person name="Chaucanez C.B."/>
            <person name="Silva P.A."/>
            <person name="Cunha O.L."/>
            <person name="de Oliveira F.F."/>
            <person name="dos Santos T.C."/>
            <person name="Barros A.L."/>
            <person name="Soares M.A."/>
            <person name="de Oliveira L.M."/>
            <person name="Marini M.M."/>
            <person name="Villalobos-Duno H."/>
            <person name="Cunha M.M."/>
            <person name="de Hoog S."/>
            <person name="da Silveira J.F."/>
            <person name="Henrissat B."/>
            <person name="Nino-Vega G.A."/>
            <person name="Cisalpino P.S."/>
            <person name="Mora-Montes H.M."/>
            <person name="Almeida S.R."/>
            <person name="Stajich J.E."/>
            <person name="Lopes-Bezerra L.M."/>
            <person name="Vasconcelos A.T."/>
            <person name="Felipe M.S."/>
        </authorList>
    </citation>
    <scope>NUCLEOTIDE SEQUENCE [LARGE SCALE GENOMIC DNA]</scope>
    <source>
        <strain evidence="7 8">1099-18</strain>
    </source>
</reference>
<dbReference type="EMBL" id="AXCR01000005">
    <property type="protein sequence ID" value="KJR87153.1"/>
    <property type="molecule type" value="Genomic_DNA"/>
</dbReference>
<dbReference type="Pfam" id="PF06870">
    <property type="entry name" value="RNA_pol_I_A49"/>
    <property type="match status" value="1"/>
</dbReference>
<dbReference type="GO" id="GO:0005730">
    <property type="term" value="C:nucleolus"/>
    <property type="evidence" value="ECO:0007669"/>
    <property type="project" value="UniProtKB-SubCell"/>
</dbReference>
<comment type="subcellular location">
    <subcellularLocation>
        <location evidence="1">Nucleus</location>
        <location evidence="1">Nucleolus</location>
    </subcellularLocation>
</comment>
<dbReference type="GO" id="GO:0006351">
    <property type="term" value="P:DNA-templated transcription"/>
    <property type="evidence" value="ECO:0007669"/>
    <property type="project" value="InterPro"/>
</dbReference>
<dbReference type="GO" id="GO:0000428">
    <property type="term" value="C:DNA-directed RNA polymerase complex"/>
    <property type="evidence" value="ECO:0007669"/>
    <property type="project" value="UniProtKB-KW"/>
</dbReference>
<evidence type="ECO:0000256" key="6">
    <source>
        <dbReference type="SAM" id="MobiDB-lite"/>
    </source>
</evidence>
<organism evidence="7 8">
    <name type="scientific">Sporothrix schenckii 1099-18</name>
    <dbReference type="NCBI Taxonomy" id="1397361"/>
    <lineage>
        <taxon>Eukaryota</taxon>
        <taxon>Fungi</taxon>
        <taxon>Dikarya</taxon>
        <taxon>Ascomycota</taxon>
        <taxon>Pezizomycotina</taxon>
        <taxon>Sordariomycetes</taxon>
        <taxon>Sordariomycetidae</taxon>
        <taxon>Ophiostomatales</taxon>
        <taxon>Ophiostomataceae</taxon>
        <taxon>Sporothrix</taxon>
    </lineage>
</organism>
<dbReference type="VEuPathDB" id="FungiDB:SPSK_01689"/>
<keyword evidence="3 7" id="KW-0240">DNA-directed RNA polymerase</keyword>
<feature type="region of interest" description="Disordered" evidence="6">
    <location>
        <begin position="1"/>
        <end position="38"/>
    </location>
</feature>
<evidence type="ECO:0000256" key="1">
    <source>
        <dbReference type="ARBA" id="ARBA00004604"/>
    </source>
</evidence>
<comment type="caution">
    <text evidence="7">The sequence shown here is derived from an EMBL/GenBank/DDBJ whole genome shotgun (WGS) entry which is preliminary data.</text>
</comment>
<reference evidence="7 8" key="2">
    <citation type="journal article" date="2015" name="Eukaryot. Cell">
        <title>Asexual propagation of a virulent clone complex in a human and feline outbreak of sporotrichosis.</title>
        <authorList>
            <person name="Teixeira Mde M."/>
            <person name="Rodrigues A.M."/>
            <person name="Tsui C.K."/>
            <person name="de Almeida L.G."/>
            <person name="Van Diepeningen A.D."/>
            <person name="van den Ende B.G."/>
            <person name="Fernandes G.F."/>
            <person name="Kano R."/>
            <person name="Hamelin R.C."/>
            <person name="Lopes-Bezerra L.M."/>
            <person name="Vasconcelos A.T."/>
            <person name="de Hoog S."/>
            <person name="de Camargo Z.P."/>
            <person name="Felipe M.S."/>
        </authorList>
    </citation>
    <scope>NUCLEOTIDE SEQUENCE [LARGE SCALE GENOMIC DNA]</scope>
    <source>
        <strain evidence="7 8">1099-18</strain>
    </source>
</reference>
<protein>
    <submittedName>
        <fullName evidence="7">DNA-directed RNA polymerase I subunit RPA49</fullName>
    </submittedName>
</protein>
<dbReference type="RefSeq" id="XP_016589829.1">
    <property type="nucleotide sequence ID" value="XM_016728596.1"/>
</dbReference>
<gene>
    <name evidence="7" type="ORF">SPSK_01689</name>
</gene>
<evidence type="ECO:0000256" key="4">
    <source>
        <dbReference type="ARBA" id="ARBA00023163"/>
    </source>
</evidence>
<evidence type="ECO:0000313" key="8">
    <source>
        <dbReference type="Proteomes" id="UP000033710"/>
    </source>
</evidence>
<keyword evidence="4" id="KW-0804">Transcription</keyword>
<evidence type="ECO:0000256" key="2">
    <source>
        <dbReference type="ARBA" id="ARBA00009430"/>
    </source>
</evidence>
<sequence>MSSLVQTNAMSVEGLKKRKRDGEAKTKKKVSIQEPSQQLGASEIRIASVVQPQFAAPVIATTPGLCVPDELQFDSFTKKSSKSSKRQRTTGPSAEMLLHTSSHRSVDFTAKEDSVVSADSSLQHYIGIYDPTTGQLEVVNAKKMEIRGNVRARDATDDQMKGVPVRKTNLDLKNDLGQTFGTKKAKKAIQSVAENAIGSRRRNADGSWITEELSAGDRVLMQDMANFTSTMATRDELQAVVDKAKPVPRGNYEAEEIQDVYVPSQIVGADVLASIPVRDWQQLAKNGEAIDVFSRFVAQRVATVAARDDALDHLRLLRYMYWIILYIQAARPGKERGTKRQLPRDKLKEMMDGAPDTIIQHIRQRFSDNGTIRKFHNDLLMTHCCVFACILDNYEVDTLDLREDLKVEQKQMSQYFSEIGARIKPAKEGDKTKIIAKLKLPLQFPRSGRQRARK</sequence>
<dbReference type="GeneID" id="27663873"/>
<evidence type="ECO:0000256" key="5">
    <source>
        <dbReference type="ARBA" id="ARBA00023242"/>
    </source>
</evidence>
<feature type="compositionally biased region" description="Polar residues" evidence="6">
    <location>
        <begin position="1"/>
        <end position="10"/>
    </location>
</feature>
<name>A0A0F2MBS3_SPOSC</name>
<dbReference type="KEGG" id="ssck:SPSK_01689"/>
<evidence type="ECO:0000256" key="3">
    <source>
        <dbReference type="ARBA" id="ARBA00022478"/>
    </source>
</evidence>
<dbReference type="Proteomes" id="UP000033710">
    <property type="component" value="Unassembled WGS sequence"/>
</dbReference>
<keyword evidence="5" id="KW-0539">Nucleus</keyword>